<organism evidence="6 7">
    <name type="scientific">Geomonas oryzisoli</name>
    <dbReference type="NCBI Taxonomy" id="2847992"/>
    <lineage>
        <taxon>Bacteria</taxon>
        <taxon>Pseudomonadati</taxon>
        <taxon>Thermodesulfobacteriota</taxon>
        <taxon>Desulfuromonadia</taxon>
        <taxon>Geobacterales</taxon>
        <taxon>Geobacteraceae</taxon>
        <taxon>Geomonas</taxon>
    </lineage>
</organism>
<dbReference type="PANTHER" id="PTHR24220:SF689">
    <property type="entry name" value="LIPOPROTEIN-RELEASING SYSTEM ATP-BINDING PROTEIN LOLD"/>
    <property type="match status" value="1"/>
</dbReference>
<dbReference type="Proteomes" id="UP000683557">
    <property type="component" value="Chromosome"/>
</dbReference>
<dbReference type="PROSITE" id="PS50893">
    <property type="entry name" value="ABC_TRANSPORTER_2"/>
    <property type="match status" value="1"/>
</dbReference>
<evidence type="ECO:0000256" key="4">
    <source>
        <dbReference type="ARBA" id="ARBA00022840"/>
    </source>
</evidence>
<evidence type="ECO:0000256" key="1">
    <source>
        <dbReference type="ARBA" id="ARBA00005417"/>
    </source>
</evidence>
<dbReference type="InterPro" id="IPR015854">
    <property type="entry name" value="ABC_transpr_LolD-like"/>
</dbReference>
<dbReference type="Pfam" id="PF00005">
    <property type="entry name" value="ABC_tran"/>
    <property type="match status" value="1"/>
</dbReference>
<keyword evidence="2" id="KW-0813">Transport</keyword>
<evidence type="ECO:0000256" key="2">
    <source>
        <dbReference type="ARBA" id="ARBA00022448"/>
    </source>
</evidence>
<evidence type="ECO:0000259" key="5">
    <source>
        <dbReference type="PROSITE" id="PS50893"/>
    </source>
</evidence>
<keyword evidence="7" id="KW-1185">Reference proteome</keyword>
<keyword evidence="4 6" id="KW-0067">ATP-binding</keyword>
<keyword evidence="3" id="KW-0547">Nucleotide-binding</keyword>
<dbReference type="GO" id="GO:0005524">
    <property type="term" value="F:ATP binding"/>
    <property type="evidence" value="ECO:0007669"/>
    <property type="project" value="UniProtKB-KW"/>
</dbReference>
<dbReference type="PROSITE" id="PS00211">
    <property type="entry name" value="ABC_TRANSPORTER_1"/>
    <property type="match status" value="1"/>
</dbReference>
<comment type="similarity">
    <text evidence="1">Belongs to the ABC transporter superfamily.</text>
</comment>
<dbReference type="PANTHER" id="PTHR24220">
    <property type="entry name" value="IMPORT ATP-BINDING PROTEIN"/>
    <property type="match status" value="1"/>
</dbReference>
<sequence length="226" mass="24473">MSNLLEVKNLFKSYGTGEAKVEVLKGIDLTVGVGDTIALVGPSGAGKSTLLHVMGTIDRPTSGEVLFDGQKVFNLADQPLAAFRNRSIGFVFQFHHLLPEFSALENVMMPLLIGGEKRSRCEGRALQLLKDVGLGHRVTHRPGELSGGEQQRVAIARALVREPKLLLADEPTGNLDMKTSEEVHALLYEIQRQTGISLVIVTHNEQLAAGMARTVRMVDGKVVEAA</sequence>
<dbReference type="InterPro" id="IPR003439">
    <property type="entry name" value="ABC_transporter-like_ATP-bd"/>
</dbReference>
<evidence type="ECO:0000313" key="6">
    <source>
        <dbReference type="EMBL" id="QWV92684.1"/>
    </source>
</evidence>
<accession>A0ABX8J538</accession>
<feature type="domain" description="ABC transporter" evidence="5">
    <location>
        <begin position="5"/>
        <end position="225"/>
    </location>
</feature>
<dbReference type="InterPro" id="IPR017911">
    <property type="entry name" value="MacB-like_ATP-bd"/>
</dbReference>
<evidence type="ECO:0000256" key="3">
    <source>
        <dbReference type="ARBA" id="ARBA00022741"/>
    </source>
</evidence>
<dbReference type="InterPro" id="IPR003593">
    <property type="entry name" value="AAA+_ATPase"/>
</dbReference>
<dbReference type="RefSeq" id="WP_216799449.1">
    <property type="nucleotide sequence ID" value="NZ_CP076723.1"/>
</dbReference>
<dbReference type="SMART" id="SM00382">
    <property type="entry name" value="AAA"/>
    <property type="match status" value="1"/>
</dbReference>
<dbReference type="InterPro" id="IPR017871">
    <property type="entry name" value="ABC_transporter-like_CS"/>
</dbReference>
<protein>
    <submittedName>
        <fullName evidence="6">ABC transporter ATP-binding protein</fullName>
    </submittedName>
</protein>
<proteinExistence type="inferred from homology"/>
<name>A0ABX8J538_9BACT</name>
<reference evidence="6 7" key="1">
    <citation type="submission" date="2021-06" db="EMBL/GenBank/DDBJ databases">
        <title>Gemonas diversity in paddy soil.</title>
        <authorList>
            <person name="Liu G."/>
        </authorList>
    </citation>
    <scope>NUCLEOTIDE SEQUENCE [LARGE SCALE GENOMIC DNA]</scope>
    <source>
        <strain evidence="6 7">RG10</strain>
    </source>
</reference>
<dbReference type="EMBL" id="CP076723">
    <property type="protein sequence ID" value="QWV92684.1"/>
    <property type="molecule type" value="Genomic_DNA"/>
</dbReference>
<dbReference type="CDD" id="cd03255">
    <property type="entry name" value="ABC_MJ0796_LolCDE_FtsE"/>
    <property type="match status" value="1"/>
</dbReference>
<gene>
    <name evidence="6" type="ORF">KP004_16075</name>
</gene>
<evidence type="ECO:0000313" key="7">
    <source>
        <dbReference type="Proteomes" id="UP000683557"/>
    </source>
</evidence>